<dbReference type="Proteomes" id="UP000001176">
    <property type="component" value="Chromosome"/>
</dbReference>
<keyword evidence="2" id="KW-1185">Reference proteome</keyword>
<accession>A9H6H7</accession>
<sequence>MSPDCSGNYFEPNVDHPNKSFWEATPSGSLFMCITNKEAAAAFECGAIYTLTFEKDE</sequence>
<protein>
    <submittedName>
        <fullName evidence="1">Uncharacterized protein</fullName>
    </submittedName>
</protein>
<gene>
    <name evidence="1" type="ordered locus">GDI3554</name>
</gene>
<proteinExistence type="predicted"/>
<dbReference type="EMBL" id="AM889285">
    <property type="protein sequence ID" value="CAP57497.1"/>
    <property type="molecule type" value="Genomic_DNA"/>
</dbReference>
<evidence type="ECO:0000313" key="1">
    <source>
        <dbReference type="EMBL" id="CAP57497.1"/>
    </source>
</evidence>
<organism evidence="1 2">
    <name type="scientific">Gluconacetobacter diazotrophicus (strain ATCC 49037 / DSM 5601 / CCUG 37298 / CIP 103539 / LMG 7603 / PAl5)</name>
    <dbReference type="NCBI Taxonomy" id="272568"/>
    <lineage>
        <taxon>Bacteria</taxon>
        <taxon>Pseudomonadati</taxon>
        <taxon>Pseudomonadota</taxon>
        <taxon>Alphaproteobacteria</taxon>
        <taxon>Acetobacterales</taxon>
        <taxon>Acetobacteraceae</taxon>
        <taxon>Gluconacetobacter</taxon>
    </lineage>
</organism>
<dbReference type="KEGG" id="gdi:GDI3554"/>
<reference evidence="1 2" key="1">
    <citation type="journal article" date="2009" name="BMC Genomics">
        <title>Complete genome sequence of the sugarcane nitrogen-fixing endophyte Gluconacetobacter diazotrophicus Pal5.</title>
        <authorList>
            <person name="Bertalan M."/>
            <person name="Albano R."/>
            <person name="Padua V."/>
            <person name="Rouws L."/>
            <person name="Rojas C."/>
            <person name="Hemerly A."/>
            <person name="Teixeira K."/>
            <person name="Schwab S."/>
            <person name="Araujo J."/>
            <person name="Oliveira A."/>
            <person name="Franca L."/>
            <person name="Magalhaes V."/>
            <person name="Alqueres S."/>
            <person name="Cardoso A."/>
            <person name="Almeida W."/>
            <person name="Loureiro M.M."/>
            <person name="Nogueira E."/>
            <person name="Cidade D."/>
            <person name="Oliveira D."/>
            <person name="Simao T."/>
            <person name="Macedo J."/>
            <person name="Valadao A."/>
            <person name="Dreschsel M."/>
            <person name="Freitas F."/>
            <person name="Vidal M."/>
            <person name="Guedes H."/>
            <person name="Rodrigues E."/>
            <person name="Meneses C."/>
            <person name="Brioso P."/>
            <person name="Pozzer L."/>
            <person name="Figueiredo D."/>
            <person name="Montano H."/>
            <person name="Junior J."/>
            <person name="Filho G."/>
            <person name="Flores V."/>
            <person name="Ferreira B."/>
            <person name="Branco A."/>
            <person name="Gonzalez P."/>
            <person name="Guillobel H."/>
            <person name="Lemos M."/>
            <person name="Seibel L."/>
            <person name="Macedo J."/>
            <person name="Alves-Ferreira M."/>
            <person name="Sachetto-Martins G."/>
            <person name="Coelho A."/>
            <person name="Santos E."/>
            <person name="Amaral G."/>
            <person name="Neves A."/>
            <person name="Pacheco A.B."/>
            <person name="Carvalho D."/>
            <person name="Lery L."/>
            <person name="Bisch P."/>
            <person name="Rossle S.C."/>
            <person name="Urmenyi T."/>
            <person name="Kruger W.V."/>
            <person name="Martins O."/>
            <person name="Baldani J.I."/>
            <person name="Ferreira P.C."/>
        </authorList>
    </citation>
    <scope>NUCLEOTIDE SEQUENCE [LARGE SCALE GENOMIC DNA]</scope>
    <source>
        <strain evidence="2">ATCC 49037 / DSM 5601 / CCUG 37298 / CIP 103539 / LMG 7603 / PAl5</strain>
    </source>
</reference>
<evidence type="ECO:0000313" key="2">
    <source>
        <dbReference type="Proteomes" id="UP000001176"/>
    </source>
</evidence>
<name>A9H6H7_GLUDA</name>
<dbReference type="AlphaFoldDB" id="A9H6H7"/>